<feature type="region of interest" description="Disordered" evidence="1">
    <location>
        <begin position="1"/>
        <end position="20"/>
    </location>
</feature>
<comment type="caution">
    <text evidence="2">The sequence shown here is derived from an EMBL/GenBank/DDBJ whole genome shotgun (WGS) entry which is preliminary data.</text>
</comment>
<feature type="non-terminal residue" evidence="2">
    <location>
        <position position="41"/>
    </location>
</feature>
<sequence length="41" mass="4501">MSEDEKGLNPEEKPLEELEKNTRQVAAKVIELKGATIHAPG</sequence>
<reference evidence="2" key="1">
    <citation type="journal article" date="2015" name="Nature">
        <title>Complex archaea that bridge the gap between prokaryotes and eukaryotes.</title>
        <authorList>
            <person name="Spang A."/>
            <person name="Saw J.H."/>
            <person name="Jorgensen S.L."/>
            <person name="Zaremba-Niedzwiedzka K."/>
            <person name="Martijn J."/>
            <person name="Lind A.E."/>
            <person name="van Eijk R."/>
            <person name="Schleper C."/>
            <person name="Guy L."/>
            <person name="Ettema T.J."/>
        </authorList>
    </citation>
    <scope>NUCLEOTIDE SEQUENCE</scope>
</reference>
<evidence type="ECO:0000256" key="1">
    <source>
        <dbReference type="SAM" id="MobiDB-lite"/>
    </source>
</evidence>
<dbReference type="AlphaFoldDB" id="A0A0F9A9T2"/>
<accession>A0A0F9A9T2</accession>
<gene>
    <name evidence="2" type="ORF">LCGC14_2677970</name>
</gene>
<organism evidence="2">
    <name type="scientific">marine sediment metagenome</name>
    <dbReference type="NCBI Taxonomy" id="412755"/>
    <lineage>
        <taxon>unclassified sequences</taxon>
        <taxon>metagenomes</taxon>
        <taxon>ecological metagenomes</taxon>
    </lineage>
</organism>
<name>A0A0F9A9T2_9ZZZZ</name>
<protein>
    <submittedName>
        <fullName evidence="2">Uncharacterized protein</fullName>
    </submittedName>
</protein>
<proteinExistence type="predicted"/>
<evidence type="ECO:0000313" key="2">
    <source>
        <dbReference type="EMBL" id="KKK94920.1"/>
    </source>
</evidence>
<dbReference type="EMBL" id="LAZR01047138">
    <property type="protein sequence ID" value="KKK94920.1"/>
    <property type="molecule type" value="Genomic_DNA"/>
</dbReference>